<dbReference type="EMBL" id="VXIV02000393">
    <property type="protein sequence ID" value="KAF6038600.1"/>
    <property type="molecule type" value="Genomic_DNA"/>
</dbReference>
<keyword evidence="3" id="KW-0328">Glycosyltransferase</keyword>
<evidence type="ECO:0000256" key="4">
    <source>
        <dbReference type="ARBA" id="ARBA00022692"/>
    </source>
</evidence>
<dbReference type="PANTHER" id="PTHR22914">
    <property type="entry name" value="CHITIN SYNTHASE"/>
    <property type="match status" value="1"/>
</dbReference>
<dbReference type="InterPro" id="IPR004835">
    <property type="entry name" value="Chitin_synth"/>
</dbReference>
<dbReference type="Proteomes" id="UP000593567">
    <property type="component" value="Unassembled WGS sequence"/>
</dbReference>
<sequence length="96" mass="10657">MYMYYFLGQQLMNNPHFSAADKEKAARNTYLLALDGDVDFKPEAVLLLVDMMKKNDRVGAACGRIHPIGRGIVTLCVVYTCFHLPTSTSVNALIMG</sequence>
<organism evidence="7 8">
    <name type="scientific">Bugula neritina</name>
    <name type="common">Brown bryozoan</name>
    <name type="synonym">Sertularia neritina</name>
    <dbReference type="NCBI Taxonomy" id="10212"/>
    <lineage>
        <taxon>Eukaryota</taxon>
        <taxon>Metazoa</taxon>
        <taxon>Spiralia</taxon>
        <taxon>Lophotrochozoa</taxon>
        <taxon>Bryozoa</taxon>
        <taxon>Gymnolaemata</taxon>
        <taxon>Cheilostomatida</taxon>
        <taxon>Flustrina</taxon>
        <taxon>Buguloidea</taxon>
        <taxon>Bugulidae</taxon>
        <taxon>Bugula</taxon>
    </lineage>
</organism>
<dbReference type="GO" id="GO:0004100">
    <property type="term" value="F:chitin synthase activity"/>
    <property type="evidence" value="ECO:0007669"/>
    <property type="project" value="UniProtKB-EC"/>
</dbReference>
<keyword evidence="5" id="KW-1133">Transmembrane helix</keyword>
<dbReference type="EC" id="2.4.1.16" evidence="2"/>
<evidence type="ECO:0000256" key="3">
    <source>
        <dbReference type="ARBA" id="ARBA00022676"/>
    </source>
</evidence>
<evidence type="ECO:0000313" key="7">
    <source>
        <dbReference type="EMBL" id="KAF6038600.1"/>
    </source>
</evidence>
<evidence type="ECO:0000256" key="6">
    <source>
        <dbReference type="ARBA" id="ARBA00023136"/>
    </source>
</evidence>
<accession>A0A7J7KIR3</accession>
<dbReference type="SUPFAM" id="SSF53448">
    <property type="entry name" value="Nucleotide-diphospho-sugar transferases"/>
    <property type="match status" value="1"/>
</dbReference>
<evidence type="ECO:0000313" key="8">
    <source>
        <dbReference type="Proteomes" id="UP000593567"/>
    </source>
</evidence>
<protein>
    <recommendedName>
        <fullName evidence="2">chitin synthase</fullName>
        <ecNumber evidence="2">2.4.1.16</ecNumber>
    </recommendedName>
</protein>
<comment type="subcellular location">
    <subcellularLocation>
        <location evidence="1">Membrane</location>
        <topology evidence="1">Multi-pass membrane protein</topology>
    </subcellularLocation>
</comment>
<evidence type="ECO:0000256" key="2">
    <source>
        <dbReference type="ARBA" id="ARBA00012543"/>
    </source>
</evidence>
<dbReference type="AlphaFoldDB" id="A0A7J7KIR3"/>
<dbReference type="GO" id="GO:0071944">
    <property type="term" value="C:cell periphery"/>
    <property type="evidence" value="ECO:0007669"/>
    <property type="project" value="TreeGrafter"/>
</dbReference>
<keyword evidence="6" id="KW-0472">Membrane</keyword>
<dbReference type="InterPro" id="IPR029044">
    <property type="entry name" value="Nucleotide-diphossugar_trans"/>
</dbReference>
<keyword evidence="3" id="KW-0808">Transferase</keyword>
<evidence type="ECO:0000256" key="5">
    <source>
        <dbReference type="ARBA" id="ARBA00022989"/>
    </source>
</evidence>
<evidence type="ECO:0000256" key="1">
    <source>
        <dbReference type="ARBA" id="ARBA00004141"/>
    </source>
</evidence>
<dbReference type="GO" id="GO:0016020">
    <property type="term" value="C:membrane"/>
    <property type="evidence" value="ECO:0007669"/>
    <property type="project" value="UniProtKB-SubCell"/>
</dbReference>
<dbReference type="GO" id="GO:0006031">
    <property type="term" value="P:chitin biosynthetic process"/>
    <property type="evidence" value="ECO:0007669"/>
    <property type="project" value="TreeGrafter"/>
</dbReference>
<name>A0A7J7KIR3_BUGNE</name>
<dbReference type="PANTHER" id="PTHR22914:SF42">
    <property type="entry name" value="CHITIN SYNTHASE"/>
    <property type="match status" value="1"/>
</dbReference>
<comment type="caution">
    <text evidence="7">The sequence shown here is derived from an EMBL/GenBank/DDBJ whole genome shotgun (WGS) entry which is preliminary data.</text>
</comment>
<proteinExistence type="predicted"/>
<reference evidence="7" key="1">
    <citation type="submission" date="2020-06" db="EMBL/GenBank/DDBJ databases">
        <title>Draft genome of Bugula neritina, a colonial animal packing powerful symbionts and potential medicines.</title>
        <authorList>
            <person name="Rayko M."/>
        </authorList>
    </citation>
    <scope>NUCLEOTIDE SEQUENCE [LARGE SCALE GENOMIC DNA]</scope>
    <source>
        <strain evidence="7">Kwan_BN1</strain>
    </source>
</reference>
<dbReference type="OrthoDB" id="370884at2759"/>
<keyword evidence="4" id="KW-0812">Transmembrane</keyword>
<keyword evidence="8" id="KW-1185">Reference proteome</keyword>
<gene>
    <name evidence="7" type="ORF">EB796_003100</name>
</gene>